<evidence type="ECO:0000313" key="4">
    <source>
        <dbReference type="Proteomes" id="UP000193642"/>
    </source>
</evidence>
<dbReference type="Proteomes" id="UP000193642">
    <property type="component" value="Unassembled WGS sequence"/>
</dbReference>
<accession>A0A1Y2CKI5</accession>
<reference evidence="3 4" key="1">
    <citation type="submission" date="2016-07" db="EMBL/GenBank/DDBJ databases">
        <title>Pervasive Adenine N6-methylation of Active Genes in Fungi.</title>
        <authorList>
            <consortium name="DOE Joint Genome Institute"/>
            <person name="Mondo S.J."/>
            <person name="Dannebaum R.O."/>
            <person name="Kuo R.C."/>
            <person name="Labutti K."/>
            <person name="Haridas S."/>
            <person name="Kuo A."/>
            <person name="Salamov A."/>
            <person name="Ahrendt S.R."/>
            <person name="Lipzen A."/>
            <person name="Sullivan W."/>
            <person name="Andreopoulos W.B."/>
            <person name="Clum A."/>
            <person name="Lindquist E."/>
            <person name="Daum C."/>
            <person name="Ramamoorthy G.K."/>
            <person name="Gryganskyi A."/>
            <person name="Culley D."/>
            <person name="Magnuson J.K."/>
            <person name="James T.Y."/>
            <person name="O'Malley M.A."/>
            <person name="Stajich J.E."/>
            <person name="Spatafora J.W."/>
            <person name="Visel A."/>
            <person name="Grigoriev I.V."/>
        </authorList>
    </citation>
    <scope>NUCLEOTIDE SEQUENCE [LARGE SCALE GENOMIC DNA]</scope>
    <source>
        <strain evidence="3 4">JEL800</strain>
    </source>
</reference>
<feature type="region of interest" description="Disordered" evidence="2">
    <location>
        <begin position="523"/>
        <end position="545"/>
    </location>
</feature>
<evidence type="ECO:0000256" key="2">
    <source>
        <dbReference type="SAM" id="MobiDB-lite"/>
    </source>
</evidence>
<gene>
    <name evidence="3" type="ORF">BCR33DRAFT_783306</name>
</gene>
<organism evidence="3 4">
    <name type="scientific">Rhizoclosmatium globosum</name>
    <dbReference type="NCBI Taxonomy" id="329046"/>
    <lineage>
        <taxon>Eukaryota</taxon>
        <taxon>Fungi</taxon>
        <taxon>Fungi incertae sedis</taxon>
        <taxon>Chytridiomycota</taxon>
        <taxon>Chytridiomycota incertae sedis</taxon>
        <taxon>Chytridiomycetes</taxon>
        <taxon>Chytridiales</taxon>
        <taxon>Chytriomycetaceae</taxon>
        <taxon>Rhizoclosmatium</taxon>
    </lineage>
</organism>
<dbReference type="AlphaFoldDB" id="A0A1Y2CKI5"/>
<sequence length="648" mass="70325">MSNTISNDERIKVQQALVYPSQPPARREASAVCQYTEFALFSQAMGSKQRYAQMVQTKLHELKEKGAQQPNLGLQGGPPQQPQQPQINLGMASNAMQQNSGMNQSQLAQMQLLGLNNSTLLQNQIQNQILMKSMAAASGNTQTMGGMDMNMLNMMGGGLGGLQNMGMAANSLASVNPVGTSSAGGLPIANAQSLMVFNAQRAQKQLPPITMEQLQLLIFQRQQQQQLQQHQQQQQQMAFQQQQQQQAQNQQLNALLQAQLMQNQQLQQNPQMTNFLNVAQQLQAGNGSPSLNANLNMMNQKAQQLQQQISQQQVHQLLQPLPQSSIATPKTLLNATQPSLPPLQTLPPQQRISFIGRFIERLMAQSPKVENLPLSREQICAAVGMSADKLPQDYANAVNEELLRRLKVGNAKGVTSTGAPSPTPLVAAPVVPNQPPQELRIMVANSVKLLPLFQSVPGKESQIIMLNKIKQLAEMNFAAPADTVYITRANADVLKTKLTELYNEGEKIVLASRATATSINDSPAVEAQNPTPVATPPLNAKSLPTGKQAATVGKKINNSIPKLPSLPLPSAGAGLIPSVTEGKKLLPSDMKTEIKTMLSEMGQNGVWRMEGLNGETKLVKIGFNYHLQDAQVVNGGVDSVPVDTKFQI</sequence>
<feature type="coiled-coil region" evidence="1">
    <location>
        <begin position="230"/>
        <end position="315"/>
    </location>
</feature>
<name>A0A1Y2CKI5_9FUNG</name>
<protein>
    <submittedName>
        <fullName evidence="3">Uncharacterized protein</fullName>
    </submittedName>
</protein>
<dbReference type="EMBL" id="MCGO01000015">
    <property type="protein sequence ID" value="ORY46845.1"/>
    <property type="molecule type" value="Genomic_DNA"/>
</dbReference>
<proteinExistence type="predicted"/>
<evidence type="ECO:0000256" key="1">
    <source>
        <dbReference type="SAM" id="Coils"/>
    </source>
</evidence>
<comment type="caution">
    <text evidence="3">The sequence shown here is derived from an EMBL/GenBank/DDBJ whole genome shotgun (WGS) entry which is preliminary data.</text>
</comment>
<keyword evidence="4" id="KW-1185">Reference proteome</keyword>
<dbReference type="OrthoDB" id="2184286at2759"/>
<evidence type="ECO:0000313" key="3">
    <source>
        <dbReference type="EMBL" id="ORY46845.1"/>
    </source>
</evidence>
<keyword evidence="1" id="KW-0175">Coiled coil</keyword>